<evidence type="ECO:0000313" key="2">
    <source>
        <dbReference type="EMBL" id="TKW19347.1"/>
    </source>
</evidence>
<keyword evidence="1" id="KW-0812">Transmembrane</keyword>
<proteinExistence type="predicted"/>
<accession>A0A4U6V6A3</accession>
<reference evidence="2" key="1">
    <citation type="submission" date="2019-03" db="EMBL/GenBank/DDBJ databases">
        <title>WGS assembly of Setaria viridis.</title>
        <authorList>
            <person name="Huang P."/>
            <person name="Jenkins J."/>
            <person name="Grimwood J."/>
            <person name="Barry K."/>
            <person name="Healey A."/>
            <person name="Mamidi S."/>
            <person name="Sreedasyam A."/>
            <person name="Shu S."/>
            <person name="Feldman M."/>
            <person name="Wu J."/>
            <person name="Yu Y."/>
            <person name="Chen C."/>
            <person name="Johnson J."/>
            <person name="Rokhsar D."/>
            <person name="Baxter I."/>
            <person name="Schmutz J."/>
            <person name="Brutnell T."/>
            <person name="Kellogg E."/>
        </authorList>
    </citation>
    <scope>NUCLEOTIDE SEQUENCE [LARGE SCALE GENOMIC DNA]</scope>
</reference>
<dbReference type="AlphaFoldDB" id="A0A4U6V6A3"/>
<gene>
    <name evidence="2" type="ORF">SEVIR_4G014800v2</name>
</gene>
<dbReference type="Gramene" id="TKW19347">
    <property type="protein sequence ID" value="TKW19347"/>
    <property type="gene ID" value="SEVIR_4G014800v2"/>
</dbReference>
<feature type="transmembrane region" description="Helical" evidence="1">
    <location>
        <begin position="32"/>
        <end position="54"/>
    </location>
</feature>
<dbReference type="OMA" id="FRVMITT"/>
<keyword evidence="3" id="KW-1185">Reference proteome</keyword>
<sequence length="201" mass="21626">MSSPRAPPGGIEEAKHYMSPPAPGGGIEAKHYILAALAVTLIAAAVVTVVFVVLSPARIVFSITEARHEQLPGNKVQLNLTIAAKNPSRRATVWYRSMYVDVSNNTGPLWTHWLRANVTTPVPLDQPTRNETKINATVALVAGAPEDFTGNGTSHGFRVMITTVARFKVGVSWTRLYDIKVACGPLDFFANQSSKAGCKDA</sequence>
<dbReference type="Proteomes" id="UP000298652">
    <property type="component" value="Chromosome 4"/>
</dbReference>
<keyword evidence="1" id="KW-0472">Membrane</keyword>
<protein>
    <recommendedName>
        <fullName evidence="4">Late embryogenesis abundant protein LEA-2 subgroup domain-containing protein</fullName>
    </recommendedName>
</protein>
<name>A0A4U6V6A3_SETVI</name>
<evidence type="ECO:0008006" key="4">
    <source>
        <dbReference type="Google" id="ProtNLM"/>
    </source>
</evidence>
<organism evidence="2 3">
    <name type="scientific">Setaria viridis</name>
    <name type="common">Green bristlegrass</name>
    <name type="synonym">Setaria italica subsp. viridis</name>
    <dbReference type="NCBI Taxonomy" id="4556"/>
    <lineage>
        <taxon>Eukaryota</taxon>
        <taxon>Viridiplantae</taxon>
        <taxon>Streptophyta</taxon>
        <taxon>Embryophyta</taxon>
        <taxon>Tracheophyta</taxon>
        <taxon>Spermatophyta</taxon>
        <taxon>Magnoliopsida</taxon>
        <taxon>Liliopsida</taxon>
        <taxon>Poales</taxon>
        <taxon>Poaceae</taxon>
        <taxon>PACMAD clade</taxon>
        <taxon>Panicoideae</taxon>
        <taxon>Panicodae</taxon>
        <taxon>Paniceae</taxon>
        <taxon>Cenchrinae</taxon>
        <taxon>Setaria</taxon>
    </lineage>
</organism>
<keyword evidence="1" id="KW-1133">Transmembrane helix</keyword>
<dbReference type="EMBL" id="CM016555">
    <property type="protein sequence ID" value="TKW19347.1"/>
    <property type="molecule type" value="Genomic_DNA"/>
</dbReference>
<dbReference type="PANTHER" id="PTHR36480">
    <property type="entry name" value="OS06G0118900 PROTEIN-RELATED"/>
    <property type="match status" value="1"/>
</dbReference>
<dbReference type="PANTHER" id="PTHR36480:SF3">
    <property type="entry name" value="OS06G0118900 PROTEIN"/>
    <property type="match status" value="1"/>
</dbReference>
<evidence type="ECO:0000313" key="3">
    <source>
        <dbReference type="Proteomes" id="UP000298652"/>
    </source>
</evidence>
<evidence type="ECO:0000256" key="1">
    <source>
        <dbReference type="SAM" id="Phobius"/>
    </source>
</evidence>